<dbReference type="EMBL" id="JAXCGZ010000267">
    <property type="protein sequence ID" value="KAK7086275.1"/>
    <property type="molecule type" value="Genomic_DNA"/>
</dbReference>
<dbReference type="Proteomes" id="UP001381693">
    <property type="component" value="Unassembled WGS sequence"/>
</dbReference>
<dbReference type="AlphaFoldDB" id="A0AAN9AG57"/>
<name>A0AAN9AG57_HALRR</name>
<feature type="non-terminal residue" evidence="1">
    <location>
        <position position="54"/>
    </location>
</feature>
<evidence type="ECO:0000313" key="1">
    <source>
        <dbReference type="EMBL" id="KAK7086275.1"/>
    </source>
</evidence>
<organism evidence="1 2">
    <name type="scientific">Halocaridina rubra</name>
    <name type="common">Hawaiian red shrimp</name>
    <dbReference type="NCBI Taxonomy" id="373956"/>
    <lineage>
        <taxon>Eukaryota</taxon>
        <taxon>Metazoa</taxon>
        <taxon>Ecdysozoa</taxon>
        <taxon>Arthropoda</taxon>
        <taxon>Crustacea</taxon>
        <taxon>Multicrustacea</taxon>
        <taxon>Malacostraca</taxon>
        <taxon>Eumalacostraca</taxon>
        <taxon>Eucarida</taxon>
        <taxon>Decapoda</taxon>
        <taxon>Pleocyemata</taxon>
        <taxon>Caridea</taxon>
        <taxon>Atyoidea</taxon>
        <taxon>Atyidae</taxon>
        <taxon>Halocaridina</taxon>
    </lineage>
</organism>
<keyword evidence="2" id="KW-1185">Reference proteome</keyword>
<proteinExistence type="predicted"/>
<reference evidence="1 2" key="1">
    <citation type="submission" date="2023-11" db="EMBL/GenBank/DDBJ databases">
        <title>Halocaridina rubra genome assembly.</title>
        <authorList>
            <person name="Smith C."/>
        </authorList>
    </citation>
    <scope>NUCLEOTIDE SEQUENCE [LARGE SCALE GENOMIC DNA]</scope>
    <source>
        <strain evidence="1">EP-1</strain>
        <tissue evidence="1">Whole</tissue>
    </source>
</reference>
<gene>
    <name evidence="1" type="ORF">SK128_021153</name>
</gene>
<accession>A0AAN9AG57</accession>
<protein>
    <submittedName>
        <fullName evidence="1">Uncharacterized protein</fullName>
    </submittedName>
</protein>
<sequence length="54" mass="5947">MTEVRHLSYPSWICIATVDDPTLVGVRTAAAIYTPRARGRVFTRSSSHNGFAPI</sequence>
<comment type="caution">
    <text evidence="1">The sequence shown here is derived from an EMBL/GenBank/DDBJ whole genome shotgun (WGS) entry which is preliminary data.</text>
</comment>
<evidence type="ECO:0000313" key="2">
    <source>
        <dbReference type="Proteomes" id="UP001381693"/>
    </source>
</evidence>